<accession>A0A4Z2DNE5</accession>
<comment type="similarity">
    <text evidence="1">Belongs to the CutA family.</text>
</comment>
<dbReference type="PANTHER" id="PTHR23419:SF8">
    <property type="entry name" value="FI09726P"/>
    <property type="match status" value="1"/>
</dbReference>
<dbReference type="Proteomes" id="UP000311919">
    <property type="component" value="Unassembled WGS sequence"/>
</dbReference>
<feature type="transmembrane region" description="Helical" evidence="2">
    <location>
        <begin position="6"/>
        <end position="23"/>
    </location>
</feature>
<dbReference type="GO" id="GO:0010038">
    <property type="term" value="P:response to metal ion"/>
    <property type="evidence" value="ECO:0007669"/>
    <property type="project" value="InterPro"/>
</dbReference>
<dbReference type="InterPro" id="IPR015867">
    <property type="entry name" value="N-reg_PII/ATP_PRibTrfase_C"/>
</dbReference>
<evidence type="ECO:0000313" key="3">
    <source>
        <dbReference type="EMBL" id="TNN17897.1"/>
    </source>
</evidence>
<evidence type="ECO:0000256" key="1">
    <source>
        <dbReference type="ARBA" id="ARBA00010169"/>
    </source>
</evidence>
<evidence type="ECO:0000313" key="4">
    <source>
        <dbReference type="Proteomes" id="UP000311919"/>
    </source>
</evidence>
<dbReference type="InterPro" id="IPR004323">
    <property type="entry name" value="Ion_tolerance_CutA"/>
</dbReference>
<dbReference type="OrthoDB" id="2017693at2759"/>
<dbReference type="AlphaFoldDB" id="A0A4Z2DNE5"/>
<dbReference type="Pfam" id="PF03091">
    <property type="entry name" value="CutA1"/>
    <property type="match status" value="1"/>
</dbReference>
<dbReference type="EMBL" id="SKCS01000084">
    <property type="protein sequence ID" value="TNN17897.1"/>
    <property type="molecule type" value="Genomic_DNA"/>
</dbReference>
<evidence type="ECO:0000256" key="2">
    <source>
        <dbReference type="SAM" id="Phobius"/>
    </source>
</evidence>
<dbReference type="GO" id="GO:0005507">
    <property type="term" value="F:copper ion binding"/>
    <property type="evidence" value="ECO:0007669"/>
    <property type="project" value="TreeGrafter"/>
</dbReference>
<sequence>MWNYIYNLFIGLFISSLGNGFWFSKTSMHSVVLITCPNSSVAETIADTLVSRKLAACVNIIPSIKSVYVWEGKVERSDELLLMAKTQSKLIPSLTEVAKDMHPYECPEIIGLNIEGGYPPYLKWITDSTS</sequence>
<reference evidence="3 4" key="1">
    <citation type="submission" date="2019-03" db="EMBL/GenBank/DDBJ databases">
        <title>An improved genome assembly of the fluke Schistosoma japonicum.</title>
        <authorList>
            <person name="Hu W."/>
            <person name="Luo F."/>
            <person name="Yin M."/>
            <person name="Mo X."/>
            <person name="Sun C."/>
            <person name="Wu Q."/>
            <person name="Zhu B."/>
            <person name="Xiang M."/>
            <person name="Wang J."/>
            <person name="Wang Y."/>
            <person name="Zhang T."/>
            <person name="Xu B."/>
            <person name="Zheng H."/>
            <person name="Feng Z."/>
        </authorList>
    </citation>
    <scope>NUCLEOTIDE SEQUENCE [LARGE SCALE GENOMIC DNA]</scope>
    <source>
        <strain evidence="3">HuSjv2</strain>
        <tissue evidence="3">Worms</tissue>
    </source>
</reference>
<organism evidence="3 4">
    <name type="scientific">Schistosoma japonicum</name>
    <name type="common">Blood fluke</name>
    <dbReference type="NCBI Taxonomy" id="6182"/>
    <lineage>
        <taxon>Eukaryota</taxon>
        <taxon>Metazoa</taxon>
        <taxon>Spiralia</taxon>
        <taxon>Lophotrochozoa</taxon>
        <taxon>Platyhelminthes</taxon>
        <taxon>Trematoda</taxon>
        <taxon>Digenea</taxon>
        <taxon>Strigeidida</taxon>
        <taxon>Schistosomatoidea</taxon>
        <taxon>Schistosomatidae</taxon>
        <taxon>Schistosoma</taxon>
    </lineage>
</organism>
<keyword evidence="2" id="KW-0472">Membrane</keyword>
<dbReference type="SUPFAM" id="SSF54913">
    <property type="entry name" value="GlnB-like"/>
    <property type="match status" value="1"/>
</dbReference>
<dbReference type="Gene3D" id="3.30.70.120">
    <property type="match status" value="1"/>
</dbReference>
<proteinExistence type="inferred from homology"/>
<dbReference type="InterPro" id="IPR011322">
    <property type="entry name" value="N-reg_PII-like_a/b"/>
</dbReference>
<keyword evidence="2" id="KW-0812">Transmembrane</keyword>
<keyword evidence="2" id="KW-1133">Transmembrane helix</keyword>
<name>A0A4Z2DNE5_SCHJA</name>
<dbReference type="STRING" id="6182.A0A4Z2DNE5"/>
<comment type="caution">
    <text evidence="3">The sequence shown here is derived from an EMBL/GenBank/DDBJ whole genome shotgun (WGS) entry which is preliminary data.</text>
</comment>
<gene>
    <name evidence="3" type="ORF">EWB00_010625</name>
</gene>
<dbReference type="PANTHER" id="PTHR23419">
    <property type="entry name" value="DIVALENT CATION TOLERANCE CUTA-RELATED"/>
    <property type="match status" value="1"/>
</dbReference>
<protein>
    <submittedName>
        <fullName evidence="3">Protein CutA</fullName>
    </submittedName>
</protein>
<keyword evidence="4" id="KW-1185">Reference proteome</keyword>